<accession>A0ABT6B826</accession>
<keyword evidence="6" id="KW-0865">Zymogen</keyword>
<evidence type="ECO:0000256" key="5">
    <source>
        <dbReference type="ARBA" id="ARBA00022825"/>
    </source>
</evidence>
<evidence type="ECO:0000259" key="10">
    <source>
        <dbReference type="PROSITE" id="PS50240"/>
    </source>
</evidence>
<dbReference type="PANTHER" id="PTHR24250:SF65">
    <property type="entry name" value="CHYMOTRYPSINOGEN B"/>
    <property type="match status" value="1"/>
</dbReference>
<evidence type="ECO:0000256" key="2">
    <source>
        <dbReference type="ARBA" id="ARBA00022525"/>
    </source>
</evidence>
<dbReference type="InterPro" id="IPR009003">
    <property type="entry name" value="Peptidase_S1_PA"/>
</dbReference>
<organism evidence="11 12">
    <name type="scientific">Luteibacter sahnii</name>
    <dbReference type="NCBI Taxonomy" id="3021977"/>
    <lineage>
        <taxon>Bacteria</taxon>
        <taxon>Pseudomonadati</taxon>
        <taxon>Pseudomonadota</taxon>
        <taxon>Gammaproteobacteria</taxon>
        <taxon>Lysobacterales</taxon>
        <taxon>Rhodanobacteraceae</taxon>
        <taxon>Luteibacter</taxon>
    </lineage>
</organism>
<evidence type="ECO:0000256" key="8">
    <source>
        <dbReference type="ARBA" id="ARBA00044036"/>
    </source>
</evidence>
<keyword evidence="12" id="KW-1185">Reference proteome</keyword>
<gene>
    <name evidence="11" type="ORF">P3W24_04565</name>
</gene>
<feature type="chain" id="PRO_5046469225" description="chymotrypsin" evidence="9">
    <location>
        <begin position="19"/>
        <end position="282"/>
    </location>
</feature>
<evidence type="ECO:0000256" key="1">
    <source>
        <dbReference type="ARBA" id="ARBA00004239"/>
    </source>
</evidence>
<evidence type="ECO:0000256" key="7">
    <source>
        <dbReference type="ARBA" id="ARBA00023157"/>
    </source>
</evidence>
<keyword evidence="9" id="KW-0732">Signal</keyword>
<evidence type="ECO:0000256" key="6">
    <source>
        <dbReference type="ARBA" id="ARBA00023145"/>
    </source>
</evidence>
<feature type="signal peptide" evidence="9">
    <location>
        <begin position="1"/>
        <end position="18"/>
    </location>
</feature>
<dbReference type="EC" id="3.4.21.1" evidence="8"/>
<evidence type="ECO:0000256" key="3">
    <source>
        <dbReference type="ARBA" id="ARBA00022670"/>
    </source>
</evidence>
<dbReference type="Pfam" id="PF00089">
    <property type="entry name" value="Trypsin"/>
    <property type="match status" value="1"/>
</dbReference>
<dbReference type="Proteomes" id="UP001528850">
    <property type="component" value="Unassembled WGS sequence"/>
</dbReference>
<evidence type="ECO:0000256" key="9">
    <source>
        <dbReference type="SAM" id="SignalP"/>
    </source>
</evidence>
<keyword evidence="5" id="KW-0720">Serine protease</keyword>
<keyword evidence="7" id="KW-1015">Disulfide bond</keyword>
<dbReference type="Gene3D" id="2.40.10.10">
    <property type="entry name" value="Trypsin-like serine proteases"/>
    <property type="match status" value="1"/>
</dbReference>
<dbReference type="EMBL" id="JARJJS010000001">
    <property type="protein sequence ID" value="MDF4024236.1"/>
    <property type="molecule type" value="Genomic_DNA"/>
</dbReference>
<reference evidence="11 12" key="1">
    <citation type="journal article" date="2024" name="Curr. Microbiol.">
        <title>Luteibacter sahnii sp. nov., A Novel Yellow-Colored Xanthomonadin Pigment Producing Probiotic Bacterium from Healthy Rice Seed Microbiome.</title>
        <authorList>
            <person name="Jaiswal G."/>
            <person name="Rana R."/>
            <person name="Nayak P.K."/>
            <person name="Chouhan R."/>
            <person name="Gandhi S.G."/>
            <person name="Patel H.K."/>
            <person name="Patil P.B."/>
        </authorList>
    </citation>
    <scope>NUCLEOTIDE SEQUENCE [LARGE SCALE GENOMIC DNA]</scope>
    <source>
        <strain evidence="11 12">PPL201</strain>
    </source>
</reference>
<comment type="caution">
    <text evidence="11">The sequence shown here is derived from an EMBL/GenBank/DDBJ whole genome shotgun (WGS) entry which is preliminary data.</text>
</comment>
<dbReference type="PANTHER" id="PTHR24250">
    <property type="entry name" value="CHYMOTRYPSIN-RELATED"/>
    <property type="match status" value="1"/>
</dbReference>
<dbReference type="InterPro" id="IPR001254">
    <property type="entry name" value="Trypsin_dom"/>
</dbReference>
<dbReference type="SMART" id="SM00020">
    <property type="entry name" value="Tryp_SPc"/>
    <property type="match status" value="1"/>
</dbReference>
<proteinExistence type="predicted"/>
<name>A0ABT6B826_9GAMM</name>
<keyword evidence="3" id="KW-0645">Protease</keyword>
<keyword evidence="4 11" id="KW-0378">Hydrolase</keyword>
<evidence type="ECO:0000313" key="12">
    <source>
        <dbReference type="Proteomes" id="UP001528850"/>
    </source>
</evidence>
<sequence>MKWCFALCLWMVSTVALAVVTRADVSESRYRVAASTCPALVDLPGEGHGVLIAPQWVLTAAHAAPMIMPGSQTEVVVGGTARKVKRVVTFPGYRKLPGSLVDEALASGSLTKVTDFLAASDDIALVELAAPVEGVTPLVLYRGYDEVGMRAELVGKGATGDGVKGQEPQGAHRGILRHAYNLIIGTNTRYVSYRFDPPPSGLPLEGMTGGGDSGGPLFIGDGASRQVIGLASWSRYPSDHPFWKTWRPGRPFVSGLYGAIVYAVRVSRYIPWIDSVIATDGR</sequence>
<dbReference type="InterPro" id="IPR043504">
    <property type="entry name" value="Peptidase_S1_PA_chymotrypsin"/>
</dbReference>
<evidence type="ECO:0000256" key="4">
    <source>
        <dbReference type="ARBA" id="ARBA00022801"/>
    </source>
</evidence>
<dbReference type="PROSITE" id="PS50240">
    <property type="entry name" value="TRYPSIN_DOM"/>
    <property type="match status" value="1"/>
</dbReference>
<dbReference type="InterPro" id="IPR001314">
    <property type="entry name" value="Peptidase_S1A"/>
</dbReference>
<dbReference type="PRINTS" id="PR00722">
    <property type="entry name" value="CHYMOTRYPSIN"/>
</dbReference>
<dbReference type="SUPFAM" id="SSF50494">
    <property type="entry name" value="Trypsin-like serine proteases"/>
    <property type="match status" value="1"/>
</dbReference>
<evidence type="ECO:0000313" key="11">
    <source>
        <dbReference type="EMBL" id="MDF4024236.1"/>
    </source>
</evidence>
<dbReference type="GO" id="GO:0016787">
    <property type="term" value="F:hydrolase activity"/>
    <property type="evidence" value="ECO:0007669"/>
    <property type="project" value="UniProtKB-KW"/>
</dbReference>
<feature type="domain" description="Peptidase S1" evidence="10">
    <location>
        <begin position="19"/>
        <end position="278"/>
    </location>
</feature>
<keyword evidence="2" id="KW-0964">Secreted</keyword>
<protein>
    <recommendedName>
        <fullName evidence="8">chymotrypsin</fullName>
        <ecNumber evidence="8">3.4.21.1</ecNumber>
    </recommendedName>
</protein>
<comment type="subcellular location">
    <subcellularLocation>
        <location evidence="1">Secreted</location>
        <location evidence="1">Extracellular space</location>
    </subcellularLocation>
</comment>